<dbReference type="Proteomes" id="UP000294830">
    <property type="component" value="Unassembled WGS sequence"/>
</dbReference>
<dbReference type="EMBL" id="SLWB01000015">
    <property type="protein sequence ID" value="TCN63689.1"/>
    <property type="molecule type" value="Genomic_DNA"/>
</dbReference>
<dbReference type="InterPro" id="IPR027417">
    <property type="entry name" value="P-loop_NTPase"/>
</dbReference>
<organism evidence="1 2">
    <name type="scientific">Acetobacteroides hydrogenigenes</name>
    <dbReference type="NCBI Taxonomy" id="979970"/>
    <lineage>
        <taxon>Bacteria</taxon>
        <taxon>Pseudomonadati</taxon>
        <taxon>Bacteroidota</taxon>
        <taxon>Bacteroidia</taxon>
        <taxon>Bacteroidales</taxon>
        <taxon>Rikenellaceae</taxon>
        <taxon>Acetobacteroides</taxon>
    </lineage>
</organism>
<sequence length="510" mass="60144">MQFQDKQALERYREKLEMIRRGSSFNPNETKQQQRERIERAKKDYGFFVSKYFPHYADAESADFHINLANRVKRNKVIRALVRWGRGLAKSVHCDIIIPIWLWINGESIYELVVGNSYDKAEILLSDVQAEFEANPLLIHDFGEQKLNGCWEGGDFQTRDGRFIGKALGMGQSPRGLRVGSRRPNYIVADDLEDKDTSKNPKRQDEVVDWIERDLIPTMDGEVRRYLHPNNDPWPRSIQNQLEAKHPNWHLDLIKAYDPITYKPAWHQKYSDTYYKDVEEDIGKIAALAEYNHEPHIKGKIFTDDQIQWGKAPRIDHFQIIVGHWDPAYSGHSDYNAVKVWGLYVRQFWHLKAFLRRCKMVDAIRFMYDYEEELKYRCEKPIIVHWRVESQFWNDPVRAALQEVEKEKGRPLNIIVKDRPTGNKYDRILTLQPYYQNGRPYYDEREKGNNDMQLGIAQLKGIEPGYKTHDDGPDADQQAIEELANYLQQDAFEPRIVRASDIRGHSRNRY</sequence>
<proteinExistence type="predicted"/>
<comment type="caution">
    <text evidence="1">The sequence shown here is derived from an EMBL/GenBank/DDBJ whole genome shotgun (WGS) entry which is preliminary data.</text>
</comment>
<reference evidence="1 2" key="1">
    <citation type="submission" date="2019-03" db="EMBL/GenBank/DDBJ databases">
        <title>Genomic Encyclopedia of Archaeal and Bacterial Type Strains, Phase II (KMG-II): from individual species to whole genera.</title>
        <authorList>
            <person name="Goeker M."/>
        </authorList>
    </citation>
    <scope>NUCLEOTIDE SEQUENCE [LARGE SCALE GENOMIC DNA]</scope>
    <source>
        <strain evidence="1 2">RL-C</strain>
    </source>
</reference>
<evidence type="ECO:0000313" key="2">
    <source>
        <dbReference type="Proteomes" id="UP000294830"/>
    </source>
</evidence>
<gene>
    <name evidence="1" type="ORF">CLV25_11539</name>
</gene>
<name>A0A4R2EHR8_9BACT</name>
<keyword evidence="2" id="KW-1185">Reference proteome</keyword>
<dbReference type="AlphaFoldDB" id="A0A4R2EHR8"/>
<accession>A0A4R2EHR8</accession>
<dbReference type="OrthoDB" id="1327410at2"/>
<evidence type="ECO:0000313" key="1">
    <source>
        <dbReference type="EMBL" id="TCN63689.1"/>
    </source>
</evidence>
<protein>
    <submittedName>
        <fullName evidence="1">Phage terminase large subunit-like protein</fullName>
    </submittedName>
</protein>
<dbReference type="RefSeq" id="WP_131840127.1">
    <property type="nucleotide sequence ID" value="NZ_SLWB01000015.1"/>
</dbReference>
<dbReference type="Gene3D" id="3.40.50.300">
    <property type="entry name" value="P-loop containing nucleotide triphosphate hydrolases"/>
    <property type="match status" value="1"/>
</dbReference>